<dbReference type="AlphaFoldDB" id="A0A6N8J248"/>
<dbReference type="PANTHER" id="PTHR34846">
    <property type="entry name" value="4-CARBOXYMUCONOLACTONE DECARBOXYLASE FAMILY PROTEIN (AFU_ORTHOLOGUE AFUA_6G11590)"/>
    <property type="match status" value="1"/>
</dbReference>
<protein>
    <submittedName>
        <fullName evidence="2">Carboxymuconolactone decarboxylase family protein</fullName>
    </submittedName>
</protein>
<dbReference type="InterPro" id="IPR003779">
    <property type="entry name" value="CMD-like"/>
</dbReference>
<organism evidence="2 3">
    <name type="scientific">Ramlibacter pinisoli</name>
    <dbReference type="NCBI Taxonomy" id="2682844"/>
    <lineage>
        <taxon>Bacteria</taxon>
        <taxon>Pseudomonadati</taxon>
        <taxon>Pseudomonadota</taxon>
        <taxon>Betaproteobacteria</taxon>
        <taxon>Burkholderiales</taxon>
        <taxon>Comamonadaceae</taxon>
        <taxon>Ramlibacter</taxon>
    </lineage>
</organism>
<dbReference type="EMBL" id="WSEL01000011">
    <property type="protein sequence ID" value="MVQ32885.1"/>
    <property type="molecule type" value="Genomic_DNA"/>
</dbReference>
<dbReference type="Proteomes" id="UP000469385">
    <property type="component" value="Unassembled WGS sequence"/>
</dbReference>
<keyword evidence="3" id="KW-1185">Reference proteome</keyword>
<reference evidence="2 3" key="1">
    <citation type="submission" date="2019-12" db="EMBL/GenBank/DDBJ databases">
        <authorList>
            <person name="Huq M.A."/>
        </authorList>
    </citation>
    <scope>NUCLEOTIDE SEQUENCE [LARGE SCALE GENOMIC DNA]</scope>
    <source>
        <strain evidence="2 3">MAH-25</strain>
    </source>
</reference>
<proteinExistence type="predicted"/>
<dbReference type="NCBIfam" id="TIGR00778">
    <property type="entry name" value="ahpD_dom"/>
    <property type="match status" value="1"/>
</dbReference>
<comment type="caution">
    <text evidence="2">The sequence shown here is derived from an EMBL/GenBank/DDBJ whole genome shotgun (WGS) entry which is preliminary data.</text>
</comment>
<sequence>MLGVSEVLQRSPLGKALQALLHVRVSQLNGCAYCLDMHTREALAAGEELQRLLGLPAWRELPLYTPRERAALQWAEDLTLLADSHAPQASFDALRPHFSDAEIADLTFSLAQINAWNRLGVAMRLPVARRPLAVRG</sequence>
<dbReference type="SUPFAM" id="SSF69118">
    <property type="entry name" value="AhpD-like"/>
    <property type="match status" value="1"/>
</dbReference>
<evidence type="ECO:0000313" key="3">
    <source>
        <dbReference type="Proteomes" id="UP000469385"/>
    </source>
</evidence>
<dbReference type="Gene3D" id="1.20.1290.10">
    <property type="entry name" value="AhpD-like"/>
    <property type="match status" value="1"/>
</dbReference>
<dbReference type="InterPro" id="IPR029032">
    <property type="entry name" value="AhpD-like"/>
</dbReference>
<gene>
    <name evidence="2" type="ORF">GON04_25760</name>
</gene>
<evidence type="ECO:0000259" key="1">
    <source>
        <dbReference type="Pfam" id="PF02627"/>
    </source>
</evidence>
<dbReference type="GO" id="GO:0051920">
    <property type="term" value="F:peroxiredoxin activity"/>
    <property type="evidence" value="ECO:0007669"/>
    <property type="project" value="InterPro"/>
</dbReference>
<dbReference type="PANTHER" id="PTHR34846:SF10">
    <property type="entry name" value="CYTOPLASMIC PROTEIN"/>
    <property type="match status" value="1"/>
</dbReference>
<evidence type="ECO:0000313" key="2">
    <source>
        <dbReference type="EMBL" id="MVQ32885.1"/>
    </source>
</evidence>
<dbReference type="InterPro" id="IPR004675">
    <property type="entry name" value="AhpD_core"/>
</dbReference>
<accession>A0A6N8J248</accession>
<feature type="domain" description="Carboxymuconolactone decarboxylase-like" evidence="1">
    <location>
        <begin position="8"/>
        <end position="77"/>
    </location>
</feature>
<dbReference type="Pfam" id="PF02627">
    <property type="entry name" value="CMD"/>
    <property type="match status" value="1"/>
</dbReference>
<name>A0A6N8J248_9BURK</name>